<dbReference type="Pfam" id="PF01301">
    <property type="entry name" value="Glyco_hydro_35"/>
    <property type="match status" value="1"/>
</dbReference>
<evidence type="ECO:0000256" key="7">
    <source>
        <dbReference type="ARBA" id="ARBA00022692"/>
    </source>
</evidence>
<feature type="chain" id="PRO_5043751545" description="Beta-galactosidase" evidence="15">
    <location>
        <begin position="21"/>
        <end position="1144"/>
    </location>
</feature>
<dbReference type="Proteomes" id="UP001157006">
    <property type="component" value="Chromosome 2"/>
</dbReference>
<proteinExistence type="inferred from homology"/>
<dbReference type="EC" id="3.2.1.23" evidence="5 13"/>
<keyword evidence="7 14" id="KW-0812">Transmembrane</keyword>
<dbReference type="InterPro" id="IPR017853">
    <property type="entry name" value="GH"/>
</dbReference>
<dbReference type="GO" id="GO:0006265">
    <property type="term" value="P:DNA topological change"/>
    <property type="evidence" value="ECO:0007669"/>
    <property type="project" value="InterPro"/>
</dbReference>
<dbReference type="PANTHER" id="PTHR14319:SF3">
    <property type="entry name" value="TRANSMEMBRANE PROTEIN-LIKE PROTEIN"/>
    <property type="match status" value="1"/>
</dbReference>
<evidence type="ECO:0000256" key="10">
    <source>
        <dbReference type="ARBA" id="ARBA00022989"/>
    </source>
</evidence>
<evidence type="ECO:0000256" key="2">
    <source>
        <dbReference type="ARBA" id="ARBA00004651"/>
    </source>
</evidence>
<comment type="subcellular location">
    <subcellularLocation>
        <location evidence="2">Cell membrane</location>
        <topology evidence="2">Multi-pass membrane protein</topology>
    </subcellularLocation>
</comment>
<evidence type="ECO:0000256" key="4">
    <source>
        <dbReference type="ARBA" id="ARBA00009809"/>
    </source>
</evidence>
<keyword evidence="10 14" id="KW-1133">Transmembrane helix</keyword>
<dbReference type="Pfam" id="PF17834">
    <property type="entry name" value="GHD"/>
    <property type="match status" value="1"/>
</dbReference>
<dbReference type="GO" id="GO:0003677">
    <property type="term" value="F:DNA binding"/>
    <property type="evidence" value="ECO:0007669"/>
    <property type="project" value="InterPro"/>
</dbReference>
<evidence type="ECO:0000256" key="1">
    <source>
        <dbReference type="ARBA" id="ARBA00001412"/>
    </source>
</evidence>
<evidence type="ECO:0000313" key="18">
    <source>
        <dbReference type="Proteomes" id="UP001157006"/>
    </source>
</evidence>
<dbReference type="InterPro" id="IPR001944">
    <property type="entry name" value="Glycoside_Hdrlase_35"/>
</dbReference>
<dbReference type="InterPro" id="IPR015320">
    <property type="entry name" value="TopoVI_B_transducer"/>
</dbReference>
<dbReference type="AlphaFoldDB" id="A0AAV0ZPD6"/>
<dbReference type="PROSITE" id="PS01182">
    <property type="entry name" value="GLYCOSYL_HYDROL_F35"/>
    <property type="match status" value="1"/>
</dbReference>
<evidence type="ECO:0000256" key="14">
    <source>
        <dbReference type="SAM" id="Phobius"/>
    </source>
</evidence>
<dbReference type="InterPro" id="IPR019801">
    <property type="entry name" value="Glyco_hydro_35_CS"/>
</dbReference>
<protein>
    <recommendedName>
        <fullName evidence="5 13">Beta-galactosidase</fullName>
        <ecNumber evidence="5 13">3.2.1.23</ecNumber>
    </recommendedName>
</protein>
<evidence type="ECO:0000256" key="9">
    <source>
        <dbReference type="ARBA" id="ARBA00022801"/>
    </source>
</evidence>
<sequence>MKVLYLLVSILALASSVSFAYDPNPLQDFCVAIQDPKDGENWISHQFSPFDFPGHTTAVIAASSTDDSGIPSQDLAVLLEYNFEGRYDLVRFIKTVQKVGLYVNLRIGPYVCAEWNFGGIPVWLKYVPGISFRTDNEPFKAAMQGFTQKIVQMMKSENLFQSQGGPIILSQIENEYGPESKAMGAAGHAYLNWAAYMAVGLGTGVPWVMCKEIDAPDPVINSCNGFYCDDFSPNKPYKPSMWTESWSGWFTEFGGPIHQRPVQDLAFAVARFIQKGGSYVNYYMYHGGTNFGRSAGGPFITTSYDYDAPIDEYALPYLAYMNDLGLIRQPKYSHLKDLHKVIKRCEHALVSSVPTVTSLGTYQQAHVFSAGTAGCAAFLANYHVQSAATVVFNNKHYDLPPWSISILPDCKTSVFNTAKVRISCRTYYGLSFSSIKSLTSQQLVRIHQLFRQAKFDDPSGHCLSPAGEYNLRLGIIKELHPDMVATYSGSAQVFEGHPFIVEAGISIGGKDVKQISPGVWFIGLFNGIGPTRTQSKMIVRGPAYSFAANITVEACTNSMMMGDFCNSPVYPFSCTTSNVNSTLKATTVNETMLENLMTCKSSLKTFCADESVSYIFSFDIINVADEFTIMASDVKFNVTPSNKTSGANDISLMCFVRHGSMPSVASFDYSSDLSKVPLVIHSPLIGLESHVLQCPLGKAGPNCTMDIYTLQTFVRRGPTPFESYYLPVSVGASYTSANFPLEPLLSYSSYNGEPGNIWTYLLLDIPRGAAGGNIHVQLSSDVKINYEVYIRFGGLPSLINRDYHYVNKSIKSDTSMFFMLYDSSDDKINFYIMYAREGTWGFGLRYLNTSHDPSKGPTVMSLSLERCPKRCSSHGDCKFSFDASGLTSYSFCSCDRNHGGIDCSIEIVSHQGHIRQSFFLIVSNAAAILPAYWALRQKALAEWVLFTSSGIASGLYHACDVGAWCALNFNVLQFMDFWLSFMAVISTFLYLATIDEVLKRAIHTAVAILTALMAVTNATRSSNVVLVMVIGALGLLIGWVIELSTKYRSLSFSVRFSLDFSQILQVIKRWICNLIGTLLRRYHWPFALAGFSALSLEILSRTLETSENYWFWHSFWHISIYTSSFFFLCSKANIRSNNCKVFDI</sequence>
<organism evidence="17 18">
    <name type="scientific">Vicia faba</name>
    <name type="common">Broad bean</name>
    <name type="synonym">Faba vulgaris</name>
    <dbReference type="NCBI Taxonomy" id="3906"/>
    <lineage>
        <taxon>Eukaryota</taxon>
        <taxon>Viridiplantae</taxon>
        <taxon>Streptophyta</taxon>
        <taxon>Embryophyta</taxon>
        <taxon>Tracheophyta</taxon>
        <taxon>Spermatophyta</taxon>
        <taxon>Magnoliopsida</taxon>
        <taxon>eudicotyledons</taxon>
        <taxon>Gunneridae</taxon>
        <taxon>Pentapetalae</taxon>
        <taxon>rosids</taxon>
        <taxon>fabids</taxon>
        <taxon>Fabales</taxon>
        <taxon>Fabaceae</taxon>
        <taxon>Papilionoideae</taxon>
        <taxon>50 kb inversion clade</taxon>
        <taxon>NPAAA clade</taxon>
        <taxon>Hologalegina</taxon>
        <taxon>IRL clade</taxon>
        <taxon>Fabeae</taxon>
        <taxon>Vicia</taxon>
    </lineage>
</organism>
<comment type="catalytic activity">
    <reaction evidence="1 13">
        <text>Hydrolysis of terminal non-reducing beta-D-galactose residues in beta-D-galactosides.</text>
        <dbReference type="EC" id="3.2.1.23"/>
    </reaction>
</comment>
<dbReference type="Pfam" id="PF09239">
    <property type="entry name" value="Topo-VIb_trans"/>
    <property type="match status" value="1"/>
</dbReference>
<dbReference type="GO" id="GO:0005975">
    <property type="term" value="P:carbohydrate metabolic process"/>
    <property type="evidence" value="ECO:0007669"/>
    <property type="project" value="InterPro"/>
</dbReference>
<feature type="domain" description="EGF-like" evidence="16">
    <location>
        <begin position="892"/>
        <end position="903"/>
    </location>
</feature>
<feature type="transmembrane region" description="Helical" evidence="14">
    <location>
        <begin position="1109"/>
        <end position="1128"/>
    </location>
</feature>
<evidence type="ECO:0000256" key="13">
    <source>
        <dbReference type="RuleBase" id="RU000675"/>
    </source>
</evidence>
<dbReference type="SUPFAM" id="SSF54211">
    <property type="entry name" value="Ribosomal protein S5 domain 2-like"/>
    <property type="match status" value="1"/>
</dbReference>
<evidence type="ECO:0000313" key="17">
    <source>
        <dbReference type="EMBL" id="CAI8600455.1"/>
    </source>
</evidence>
<dbReference type="PANTHER" id="PTHR14319">
    <property type="entry name" value="FIVE-SPAN TRANSMEMBRANE PROTEIN M83"/>
    <property type="match status" value="1"/>
</dbReference>
<accession>A0AAV0ZPD6</accession>
<keyword evidence="6" id="KW-1003">Cell membrane</keyword>
<name>A0AAV0ZPD6_VICFA</name>
<dbReference type="InterPro" id="IPR020568">
    <property type="entry name" value="Ribosomal_Su5_D2-typ_SF"/>
</dbReference>
<keyword evidence="18" id="KW-1185">Reference proteome</keyword>
<comment type="similarity">
    <text evidence="4">Belongs to the glycosyl hydrolase 35 family.</text>
</comment>
<feature type="transmembrane region" description="Helical" evidence="14">
    <location>
        <begin position="1024"/>
        <end position="1041"/>
    </location>
</feature>
<dbReference type="InterPro" id="IPR000742">
    <property type="entry name" value="EGF"/>
</dbReference>
<dbReference type="EMBL" id="OX451737">
    <property type="protein sequence ID" value="CAI8600455.1"/>
    <property type="molecule type" value="Genomic_DNA"/>
</dbReference>
<evidence type="ECO:0000256" key="3">
    <source>
        <dbReference type="ARBA" id="ARBA00005542"/>
    </source>
</evidence>
<keyword evidence="11 14" id="KW-0472">Membrane</keyword>
<evidence type="ECO:0000256" key="11">
    <source>
        <dbReference type="ARBA" id="ARBA00023136"/>
    </source>
</evidence>
<dbReference type="Gene3D" id="3.20.20.80">
    <property type="entry name" value="Glycosidases"/>
    <property type="match status" value="1"/>
</dbReference>
<dbReference type="InterPro" id="IPR031330">
    <property type="entry name" value="Gly_Hdrlase_35_cat"/>
</dbReference>
<feature type="transmembrane region" description="Helical" evidence="14">
    <location>
        <begin position="977"/>
        <end position="994"/>
    </location>
</feature>
<dbReference type="InterPro" id="IPR014721">
    <property type="entry name" value="Ribsml_uS5_D2-typ_fold_subgr"/>
</dbReference>
<keyword evidence="8 15" id="KW-0732">Signal</keyword>
<evidence type="ECO:0000256" key="8">
    <source>
        <dbReference type="ARBA" id="ARBA00022729"/>
    </source>
</evidence>
<evidence type="ECO:0000256" key="12">
    <source>
        <dbReference type="ARBA" id="ARBA00023295"/>
    </source>
</evidence>
<evidence type="ECO:0000256" key="5">
    <source>
        <dbReference type="ARBA" id="ARBA00012756"/>
    </source>
</evidence>
<dbReference type="PRINTS" id="PR00742">
    <property type="entry name" value="GLHYDRLASE35"/>
</dbReference>
<keyword evidence="9 13" id="KW-0378">Hydrolase</keyword>
<dbReference type="Pfam" id="PF12036">
    <property type="entry name" value="DUF3522"/>
    <property type="match status" value="1"/>
</dbReference>
<feature type="signal peptide" evidence="15">
    <location>
        <begin position="1"/>
        <end position="20"/>
    </location>
</feature>
<evidence type="ECO:0000256" key="15">
    <source>
        <dbReference type="SAM" id="SignalP"/>
    </source>
</evidence>
<keyword evidence="12 13" id="KW-0326">Glycosidase</keyword>
<evidence type="ECO:0000256" key="6">
    <source>
        <dbReference type="ARBA" id="ARBA00022475"/>
    </source>
</evidence>
<dbReference type="FunFam" id="2.60.120.260:FF:000142">
    <property type="entry name" value="Beta-galactosidase"/>
    <property type="match status" value="1"/>
</dbReference>
<dbReference type="GO" id="GO:0005886">
    <property type="term" value="C:plasma membrane"/>
    <property type="evidence" value="ECO:0007669"/>
    <property type="project" value="UniProtKB-SubCell"/>
</dbReference>
<reference evidence="17 18" key="1">
    <citation type="submission" date="2023-01" db="EMBL/GenBank/DDBJ databases">
        <authorList>
            <person name="Kreplak J."/>
        </authorList>
    </citation>
    <scope>NUCLEOTIDE SEQUENCE [LARGE SCALE GENOMIC DNA]</scope>
</reference>
<dbReference type="InterPro" id="IPR021910">
    <property type="entry name" value="NGX6/PGAP6/MYMK"/>
</dbReference>
<dbReference type="FunFam" id="3.20.20.80:FF:000006">
    <property type="entry name" value="Beta-galactosidase"/>
    <property type="match status" value="1"/>
</dbReference>
<gene>
    <name evidence="17" type="ORF">VFH_II224120</name>
</gene>
<comment type="similarity">
    <text evidence="3">Belongs to the TMEM8 family.</text>
</comment>
<evidence type="ECO:0000259" key="16">
    <source>
        <dbReference type="PROSITE" id="PS00022"/>
    </source>
</evidence>
<dbReference type="GO" id="GO:0003918">
    <property type="term" value="F:DNA topoisomerase type II (double strand cut, ATP-hydrolyzing) activity"/>
    <property type="evidence" value="ECO:0007669"/>
    <property type="project" value="InterPro"/>
</dbReference>
<dbReference type="InterPro" id="IPR041392">
    <property type="entry name" value="GHD"/>
</dbReference>
<dbReference type="SUPFAM" id="SSF51445">
    <property type="entry name" value="(Trans)glycosidases"/>
    <property type="match status" value="1"/>
</dbReference>
<dbReference type="PROSITE" id="PS00022">
    <property type="entry name" value="EGF_1"/>
    <property type="match status" value="1"/>
</dbReference>
<dbReference type="GO" id="GO:0004565">
    <property type="term" value="F:beta-galactosidase activity"/>
    <property type="evidence" value="ECO:0007669"/>
    <property type="project" value="UniProtKB-EC"/>
</dbReference>
<dbReference type="Gene3D" id="3.30.230.10">
    <property type="match status" value="1"/>
</dbReference>